<evidence type="ECO:0000256" key="17">
    <source>
        <dbReference type="SAM" id="SignalP"/>
    </source>
</evidence>
<feature type="compositionally biased region" description="Basic residues" evidence="15">
    <location>
        <begin position="817"/>
        <end position="827"/>
    </location>
</feature>
<dbReference type="Gene3D" id="3.40.50.200">
    <property type="entry name" value="Peptidase S8/S53 domain"/>
    <property type="match status" value="1"/>
</dbReference>
<dbReference type="PROSITE" id="PS51892">
    <property type="entry name" value="SUBTILASE"/>
    <property type="match status" value="1"/>
</dbReference>
<dbReference type="GO" id="GO:0000139">
    <property type="term" value="C:Golgi membrane"/>
    <property type="evidence" value="ECO:0007669"/>
    <property type="project" value="TreeGrafter"/>
</dbReference>
<dbReference type="PANTHER" id="PTHR42884">
    <property type="entry name" value="PROPROTEIN CONVERTASE SUBTILISIN/KEXIN-RELATED"/>
    <property type="match status" value="1"/>
</dbReference>
<evidence type="ECO:0000256" key="11">
    <source>
        <dbReference type="ARBA" id="ARBA00023145"/>
    </source>
</evidence>
<reference evidence="19" key="1">
    <citation type="journal article" date="2020" name="Stud. Mycol.">
        <title>101 Dothideomycetes genomes: a test case for predicting lifestyles and emergence of pathogens.</title>
        <authorList>
            <person name="Haridas S."/>
            <person name="Albert R."/>
            <person name="Binder M."/>
            <person name="Bloem J."/>
            <person name="Labutti K."/>
            <person name="Salamov A."/>
            <person name="Andreopoulos B."/>
            <person name="Baker S."/>
            <person name="Barry K."/>
            <person name="Bills G."/>
            <person name="Bluhm B."/>
            <person name="Cannon C."/>
            <person name="Castanera R."/>
            <person name="Culley D."/>
            <person name="Daum C."/>
            <person name="Ezra D."/>
            <person name="Gonzalez J."/>
            <person name="Henrissat B."/>
            <person name="Kuo A."/>
            <person name="Liang C."/>
            <person name="Lipzen A."/>
            <person name="Lutzoni F."/>
            <person name="Magnuson J."/>
            <person name="Mondo S."/>
            <person name="Nolan M."/>
            <person name="Ohm R."/>
            <person name="Pangilinan J."/>
            <person name="Park H.-J."/>
            <person name="Ramirez L."/>
            <person name="Alfaro M."/>
            <person name="Sun H."/>
            <person name="Tritt A."/>
            <person name="Yoshinaga Y."/>
            <person name="Zwiers L.-H."/>
            <person name="Turgeon B."/>
            <person name="Goodwin S."/>
            <person name="Spatafora J."/>
            <person name="Crous P."/>
            <person name="Grigoriev I."/>
        </authorList>
    </citation>
    <scope>NUCLEOTIDE SEQUENCE</scope>
    <source>
        <strain evidence="19">ATCC 16933</strain>
    </source>
</reference>
<dbReference type="GO" id="GO:0004252">
    <property type="term" value="F:serine-type endopeptidase activity"/>
    <property type="evidence" value="ECO:0007669"/>
    <property type="project" value="UniProtKB-UniRule"/>
</dbReference>
<sequence length="900" mass="97812">MRAATLWTLAALATSALCRSSALLRPRDYHLHDYYAVHLDARTTTPDALAAHLGLEYEGGLGELPDHHIFRAAKRDGHDVLEHAVRELEERRRRRRKRDALNARGASAAEEEEELSPLDGILFRQKQKLKPRMWKRGVIPSPPDDSARAARQLQGPPPDDAAIAKHKELAEELGIEDPIFLDQWHLYNNREPGNDLNVTGLWKDGVTGANTTVCIVDDGLDFDSLDLAPNYLSAGSYDFNDKVDDPKPRLSDDRHGTRCAGEVAAAKNDVCGVGVAYEANIAGIRILSKPITDADEAVAMNYEMQVNEIYSCSWGPPDDGRSMDAPGILIRRAFVNAIQNGREGKGTIYVFAAGNGANNDDNCNFDGYTNSIYSVTVGAIDRENNHPYYSEKCSAQLVVTYSSGRSDNIHTTDVGENKCTVSHGGTSAAGPLVAGVYALVLQVRPELTWRDVQWLSVLNAVPLDQESDWQETGLGVKFSHQFGYGKVDAWALVEAARDWELVKPQAWFFSPWMHVRHAIPQGDQGLASSFDVTEEMLAGANLARLEHVTVTMNVEHSRRGDLSVELRSPSGVVSHLATARRNDDAAAGYADWTFMSVAHWGEAGAGRWTVVVKDAKVNEHEGSFTDWKLRLWGECRDPDAQPLLPMPAEHDDDDHDVVTSAPVATTSLSASPAEETGEPAPLPSDHPHRPINSKPTGTAAAAAAPTAATSSATGAPAASASAAPPESFLPSPFPTFGVSKRTQIWIYGALGLILVFCAGLCAYLAVWRRRRRRLGDVARDDYEFEVLEEDEDEDEDEGGDEGEEGGGEGERGGLMKGGRRGARRKRRAGELYDAFAGESDEDGLEGEEFYRDEVAEGSEGEERRREAAGYDEKDALRGEAGGSSGDDGRLSSGSGSGPGR</sequence>
<dbReference type="GO" id="GO:0005802">
    <property type="term" value="C:trans-Golgi network"/>
    <property type="evidence" value="ECO:0007669"/>
    <property type="project" value="TreeGrafter"/>
</dbReference>
<evidence type="ECO:0000256" key="9">
    <source>
        <dbReference type="ARBA" id="ARBA00022989"/>
    </source>
</evidence>
<evidence type="ECO:0000256" key="12">
    <source>
        <dbReference type="ARBA" id="ARBA00023180"/>
    </source>
</evidence>
<dbReference type="Proteomes" id="UP000799766">
    <property type="component" value="Unassembled WGS sequence"/>
</dbReference>
<dbReference type="InterPro" id="IPR008979">
    <property type="entry name" value="Galactose-bd-like_sf"/>
</dbReference>
<dbReference type="PANTHER" id="PTHR42884:SF14">
    <property type="entry name" value="NEUROENDOCRINE CONVERTASE 1"/>
    <property type="match status" value="1"/>
</dbReference>
<accession>A0A6A6P718</accession>
<evidence type="ECO:0000259" key="18">
    <source>
        <dbReference type="PROSITE" id="PS51829"/>
    </source>
</evidence>
<evidence type="ECO:0000313" key="19">
    <source>
        <dbReference type="EMBL" id="KAF2459791.1"/>
    </source>
</evidence>
<dbReference type="CDD" id="cd04059">
    <property type="entry name" value="Peptidases_S8_Protein_convertases_Kexins_Furin-like"/>
    <property type="match status" value="1"/>
</dbReference>
<dbReference type="InterPro" id="IPR034182">
    <property type="entry name" value="Kexin/furin"/>
</dbReference>
<dbReference type="InterPro" id="IPR015500">
    <property type="entry name" value="Peptidase_S8_subtilisin-rel"/>
</dbReference>
<organism evidence="19 20">
    <name type="scientific">Lineolata rhizophorae</name>
    <dbReference type="NCBI Taxonomy" id="578093"/>
    <lineage>
        <taxon>Eukaryota</taxon>
        <taxon>Fungi</taxon>
        <taxon>Dikarya</taxon>
        <taxon>Ascomycota</taxon>
        <taxon>Pezizomycotina</taxon>
        <taxon>Dothideomycetes</taxon>
        <taxon>Dothideomycetes incertae sedis</taxon>
        <taxon>Lineolatales</taxon>
        <taxon>Lineolataceae</taxon>
        <taxon>Lineolata</taxon>
    </lineage>
</organism>
<dbReference type="InterPro" id="IPR036852">
    <property type="entry name" value="Peptidase_S8/S53_dom_sf"/>
</dbReference>
<feature type="region of interest" description="Disordered" evidence="15">
    <location>
        <begin position="135"/>
        <end position="160"/>
    </location>
</feature>
<keyword evidence="12" id="KW-0325">Glycoprotein</keyword>
<keyword evidence="8" id="KW-0106">Calcium</keyword>
<evidence type="ECO:0000256" key="1">
    <source>
        <dbReference type="ARBA" id="ARBA00004370"/>
    </source>
</evidence>
<evidence type="ECO:0000256" key="13">
    <source>
        <dbReference type="PIRSR" id="PIRSR615500-1"/>
    </source>
</evidence>
<dbReference type="Pfam" id="PF00082">
    <property type="entry name" value="Peptidase_S8"/>
    <property type="match status" value="1"/>
</dbReference>
<evidence type="ECO:0000256" key="16">
    <source>
        <dbReference type="SAM" id="Phobius"/>
    </source>
</evidence>
<protein>
    <submittedName>
        <fullName evidence="19">Peptidase S8/S53 domain-containing protein</fullName>
    </submittedName>
</protein>
<evidence type="ECO:0000256" key="8">
    <source>
        <dbReference type="ARBA" id="ARBA00022837"/>
    </source>
</evidence>
<feature type="compositionally biased region" description="Low complexity" evidence="15">
    <location>
        <begin position="695"/>
        <end position="725"/>
    </location>
</feature>
<dbReference type="EMBL" id="MU001674">
    <property type="protein sequence ID" value="KAF2459791.1"/>
    <property type="molecule type" value="Genomic_DNA"/>
</dbReference>
<feature type="active site" description="Charge relay system" evidence="13 14">
    <location>
        <position position="255"/>
    </location>
</feature>
<feature type="compositionally biased region" description="Basic and acidic residues" evidence="15">
    <location>
        <begin position="848"/>
        <end position="877"/>
    </location>
</feature>
<keyword evidence="3 14" id="KW-0645">Protease</keyword>
<feature type="transmembrane region" description="Helical" evidence="16">
    <location>
        <begin position="744"/>
        <end position="766"/>
    </location>
</feature>
<dbReference type="AlphaFoldDB" id="A0A6A6P718"/>
<evidence type="ECO:0000256" key="14">
    <source>
        <dbReference type="PROSITE-ProRule" id="PRU01240"/>
    </source>
</evidence>
<dbReference type="InterPro" id="IPR023828">
    <property type="entry name" value="Peptidase_S8_Ser-AS"/>
</dbReference>
<gene>
    <name evidence="19" type="ORF">BDY21DRAFT_407523</name>
</gene>
<evidence type="ECO:0000256" key="2">
    <source>
        <dbReference type="ARBA" id="ARBA00005325"/>
    </source>
</evidence>
<keyword evidence="9 16" id="KW-1133">Transmembrane helix</keyword>
<feature type="region of interest" description="Disordered" evidence="15">
    <location>
        <begin position="91"/>
        <end position="110"/>
    </location>
</feature>
<dbReference type="Gene3D" id="2.60.120.260">
    <property type="entry name" value="Galactose-binding domain-like"/>
    <property type="match status" value="1"/>
</dbReference>
<feature type="active site" description="Charge relay system" evidence="13 14">
    <location>
        <position position="427"/>
    </location>
</feature>
<dbReference type="SUPFAM" id="SSF49785">
    <property type="entry name" value="Galactose-binding domain-like"/>
    <property type="match status" value="1"/>
</dbReference>
<dbReference type="PROSITE" id="PS51829">
    <property type="entry name" value="P_HOMO_B"/>
    <property type="match status" value="1"/>
</dbReference>
<evidence type="ECO:0000256" key="15">
    <source>
        <dbReference type="SAM" id="MobiDB-lite"/>
    </source>
</evidence>
<dbReference type="InterPro" id="IPR000209">
    <property type="entry name" value="Peptidase_S8/S53_dom"/>
</dbReference>
<feature type="domain" description="P/Homo B" evidence="18">
    <location>
        <begin position="502"/>
        <end position="637"/>
    </location>
</feature>
<dbReference type="GO" id="GO:0007323">
    <property type="term" value="P:peptide pheromone maturation"/>
    <property type="evidence" value="ECO:0007669"/>
    <property type="project" value="UniProtKB-ARBA"/>
</dbReference>
<keyword evidence="5 17" id="KW-0732">Signal</keyword>
<proteinExistence type="inferred from homology"/>
<feature type="active site" description="Charge relay system" evidence="13 14">
    <location>
        <position position="217"/>
    </location>
</feature>
<dbReference type="OrthoDB" id="300641at2759"/>
<dbReference type="PROSITE" id="PS00136">
    <property type="entry name" value="SUBTILASE_ASP"/>
    <property type="match status" value="1"/>
</dbReference>
<feature type="region of interest" description="Disordered" evidence="15">
    <location>
        <begin position="785"/>
        <end position="900"/>
    </location>
</feature>
<keyword evidence="6 14" id="KW-0378">Hydrolase</keyword>
<evidence type="ECO:0000313" key="20">
    <source>
        <dbReference type="Proteomes" id="UP000799766"/>
    </source>
</evidence>
<dbReference type="InterPro" id="IPR023827">
    <property type="entry name" value="Peptidase_S8_Asp-AS"/>
</dbReference>
<dbReference type="FunFam" id="2.60.120.260:FF:000026">
    <property type="entry name" value="proprotein convertase subtilisin/kexin type 7"/>
    <property type="match status" value="1"/>
</dbReference>
<dbReference type="PROSITE" id="PS00137">
    <property type="entry name" value="SUBTILASE_HIS"/>
    <property type="match status" value="1"/>
</dbReference>
<evidence type="ECO:0000256" key="7">
    <source>
        <dbReference type="ARBA" id="ARBA00022825"/>
    </source>
</evidence>
<dbReference type="PRINTS" id="PR00723">
    <property type="entry name" value="SUBTILISIN"/>
</dbReference>
<keyword evidence="4 16" id="KW-0812">Transmembrane</keyword>
<dbReference type="PROSITE" id="PS00138">
    <property type="entry name" value="SUBTILASE_SER"/>
    <property type="match status" value="1"/>
</dbReference>
<comment type="subcellular location">
    <subcellularLocation>
        <location evidence="1">Membrane</location>
    </subcellularLocation>
</comment>
<dbReference type="InterPro" id="IPR022398">
    <property type="entry name" value="Peptidase_S8_His-AS"/>
</dbReference>
<keyword evidence="11" id="KW-0865">Zymogen</keyword>
<keyword evidence="10 16" id="KW-0472">Membrane</keyword>
<feature type="compositionally biased region" description="Acidic residues" evidence="15">
    <location>
        <begin position="785"/>
        <end position="807"/>
    </location>
</feature>
<evidence type="ECO:0000256" key="3">
    <source>
        <dbReference type="ARBA" id="ARBA00022670"/>
    </source>
</evidence>
<dbReference type="GO" id="GO:0016485">
    <property type="term" value="P:protein processing"/>
    <property type="evidence" value="ECO:0007669"/>
    <property type="project" value="TreeGrafter"/>
</dbReference>
<dbReference type="Pfam" id="PF01483">
    <property type="entry name" value="P_proprotein"/>
    <property type="match status" value="1"/>
</dbReference>
<dbReference type="FunFam" id="3.40.50.200:FF:000005">
    <property type="entry name" value="Proprotein convertase subtilisin/kexin type 7"/>
    <property type="match status" value="1"/>
</dbReference>
<feature type="region of interest" description="Disordered" evidence="15">
    <location>
        <begin position="666"/>
        <end position="727"/>
    </location>
</feature>
<name>A0A6A6P718_9PEZI</name>
<feature type="signal peptide" evidence="17">
    <location>
        <begin position="1"/>
        <end position="18"/>
    </location>
</feature>
<comment type="similarity">
    <text evidence="2">Belongs to the peptidase S8 family. Furin subfamily.</text>
</comment>
<keyword evidence="7 14" id="KW-0720">Serine protease</keyword>
<evidence type="ECO:0000256" key="6">
    <source>
        <dbReference type="ARBA" id="ARBA00022801"/>
    </source>
</evidence>
<dbReference type="SUPFAM" id="SSF52743">
    <property type="entry name" value="Subtilisin-like"/>
    <property type="match status" value="1"/>
</dbReference>
<evidence type="ECO:0000256" key="4">
    <source>
        <dbReference type="ARBA" id="ARBA00022692"/>
    </source>
</evidence>
<feature type="compositionally biased region" description="Acidic residues" evidence="15">
    <location>
        <begin position="838"/>
        <end position="847"/>
    </location>
</feature>
<evidence type="ECO:0000256" key="10">
    <source>
        <dbReference type="ARBA" id="ARBA00023136"/>
    </source>
</evidence>
<feature type="chain" id="PRO_5025638961" evidence="17">
    <location>
        <begin position="19"/>
        <end position="900"/>
    </location>
</feature>
<dbReference type="InterPro" id="IPR002884">
    <property type="entry name" value="P_dom"/>
</dbReference>
<keyword evidence="20" id="KW-1185">Reference proteome</keyword>
<evidence type="ECO:0000256" key="5">
    <source>
        <dbReference type="ARBA" id="ARBA00022729"/>
    </source>
</evidence>